<protein>
    <submittedName>
        <fullName evidence="1">Uncharacterized protein</fullName>
    </submittedName>
</protein>
<keyword evidence="2" id="KW-1185">Reference proteome</keyword>
<comment type="caution">
    <text evidence="1">The sequence shown here is derived from an EMBL/GenBank/DDBJ whole genome shotgun (WGS) entry which is preliminary data.</text>
</comment>
<reference evidence="2" key="1">
    <citation type="journal article" date="2019" name="Int. J. Syst. Evol. Microbiol.">
        <title>The Global Catalogue of Microorganisms (GCM) 10K type strain sequencing project: providing services to taxonomists for standard genome sequencing and annotation.</title>
        <authorList>
            <consortium name="The Broad Institute Genomics Platform"/>
            <consortium name="The Broad Institute Genome Sequencing Center for Infectious Disease"/>
            <person name="Wu L."/>
            <person name="Ma J."/>
        </authorList>
    </citation>
    <scope>NUCLEOTIDE SEQUENCE [LARGE SCALE GENOMIC DNA]</scope>
    <source>
        <strain evidence="2">CECT 7398</strain>
    </source>
</reference>
<dbReference type="Proteomes" id="UP001238540">
    <property type="component" value="Unassembled WGS sequence"/>
</dbReference>
<dbReference type="EMBL" id="JAUFQC010000001">
    <property type="protein sequence ID" value="MDN3610915.1"/>
    <property type="molecule type" value="Genomic_DNA"/>
</dbReference>
<organism evidence="1 2">
    <name type="scientific">Vibrio ostreicida</name>
    <dbReference type="NCBI Taxonomy" id="526588"/>
    <lineage>
        <taxon>Bacteria</taxon>
        <taxon>Pseudomonadati</taxon>
        <taxon>Pseudomonadota</taxon>
        <taxon>Gammaproteobacteria</taxon>
        <taxon>Vibrionales</taxon>
        <taxon>Vibrionaceae</taxon>
        <taxon>Vibrio</taxon>
    </lineage>
</organism>
<name>A0ABT8BXU3_9VIBR</name>
<evidence type="ECO:0000313" key="1">
    <source>
        <dbReference type="EMBL" id="MDN3610915.1"/>
    </source>
</evidence>
<dbReference type="RefSeq" id="WP_290312382.1">
    <property type="nucleotide sequence ID" value="NZ_JAUFQC010000001.1"/>
</dbReference>
<sequence length="63" mass="7247">MLVWLNLSYQVIHKPLSQWTVLISIWINKQVFGEIGPLIFVMTSNRVRIFVDKTKTDGSLSAL</sequence>
<proteinExistence type="predicted"/>
<gene>
    <name evidence="1" type="ORF">QWZ16_14550</name>
</gene>
<accession>A0ABT8BXU3</accession>
<evidence type="ECO:0000313" key="2">
    <source>
        <dbReference type="Proteomes" id="UP001238540"/>
    </source>
</evidence>